<sequence>MALHGKVVLITGAGGGLGQQLARTYLDAGASIIISDVNEARLASARREFAAPHPDKVLVVEADVADEPSVSRLVAAAVREFSRLDVVVNNAAVMDRFEPATACSKATWDAVLAVNLTGPFLVTKHAVAQMERQQPPGGLVVNVGSNASFKGLSGGVAYVASKHGLVGLTRNTASSYGDRGIYAVALLLGYMEETNIRDAFAGGLHDGGLGRMHQTQPDMRPVPTDHVARYALFLSDKDTARSANGSCIVINGNWPEA</sequence>
<proteinExistence type="inferred from homology"/>
<evidence type="ECO:0000256" key="1">
    <source>
        <dbReference type="ARBA" id="ARBA00006484"/>
    </source>
</evidence>
<dbReference type="InterPro" id="IPR002347">
    <property type="entry name" value="SDR_fam"/>
</dbReference>
<comment type="caution">
    <text evidence="6">The sequence shown here is derived from an EMBL/GenBank/DDBJ whole genome shotgun (WGS) entry which is preliminary data.</text>
</comment>
<dbReference type="EMBL" id="AZHE01000001">
    <property type="protein sequence ID" value="KHO01305.1"/>
    <property type="molecule type" value="Genomic_DNA"/>
</dbReference>
<dbReference type="PANTHER" id="PTHR42760:SF127">
    <property type="entry name" value="3-KETOACYL-ACYL CARRIER PROTEIN REDUCTASE-RELATED"/>
    <property type="match status" value="1"/>
</dbReference>
<dbReference type="Pfam" id="PF00106">
    <property type="entry name" value="adh_short"/>
    <property type="match status" value="1"/>
</dbReference>
<dbReference type="PROSITE" id="PS00061">
    <property type="entry name" value="ADH_SHORT"/>
    <property type="match status" value="1"/>
</dbReference>
<dbReference type="CDD" id="cd05233">
    <property type="entry name" value="SDR_c"/>
    <property type="match status" value="1"/>
</dbReference>
<keyword evidence="7" id="KW-1185">Reference proteome</keyword>
<dbReference type="Gene3D" id="3.40.50.720">
    <property type="entry name" value="NAD(P)-binding Rossmann-like Domain"/>
    <property type="match status" value="1"/>
</dbReference>
<keyword evidence="3" id="KW-0521">NADP</keyword>
<dbReference type="OrthoDB" id="47007at2759"/>
<protein>
    <recommendedName>
        <fullName evidence="2">Hydroxynaphthalene reductase-like protein Arp2</fullName>
    </recommendedName>
</protein>
<name>A0A0B2X761_METAS</name>
<comment type="function">
    <text evidence="4">Hydroxynaphthalene reductase-like protein; part of the Pks2 gene cluster that mediates the formation of infectious structures (appressoria), enabling these fungi to kill insects faster. The product of the Pks2 gene cluster is different from the one of Pks1 and has still not been identified.</text>
</comment>
<evidence type="ECO:0000313" key="7">
    <source>
        <dbReference type="Proteomes" id="UP000030816"/>
    </source>
</evidence>
<accession>A0A0B2X761</accession>
<dbReference type="SUPFAM" id="SSF51735">
    <property type="entry name" value="NAD(P)-binding Rossmann-fold domains"/>
    <property type="match status" value="1"/>
</dbReference>
<dbReference type="GO" id="GO:0006633">
    <property type="term" value="P:fatty acid biosynthetic process"/>
    <property type="evidence" value="ECO:0007669"/>
    <property type="project" value="TreeGrafter"/>
</dbReference>
<organism evidence="6 7">
    <name type="scientific">Metarhizium album (strain ARSEF 1941)</name>
    <dbReference type="NCBI Taxonomy" id="1081103"/>
    <lineage>
        <taxon>Eukaryota</taxon>
        <taxon>Fungi</taxon>
        <taxon>Dikarya</taxon>
        <taxon>Ascomycota</taxon>
        <taxon>Pezizomycotina</taxon>
        <taxon>Sordariomycetes</taxon>
        <taxon>Hypocreomycetidae</taxon>
        <taxon>Hypocreales</taxon>
        <taxon>Clavicipitaceae</taxon>
        <taxon>Metarhizium</taxon>
    </lineage>
</organism>
<evidence type="ECO:0000256" key="5">
    <source>
        <dbReference type="RuleBase" id="RU000363"/>
    </source>
</evidence>
<dbReference type="RefSeq" id="XP_040682370.1">
    <property type="nucleotide sequence ID" value="XM_040819105.1"/>
</dbReference>
<dbReference type="InterPro" id="IPR020904">
    <property type="entry name" value="Sc_DH/Rdtase_CS"/>
</dbReference>
<dbReference type="STRING" id="1081103.A0A0B2X761"/>
<dbReference type="GO" id="GO:0048038">
    <property type="term" value="F:quinone binding"/>
    <property type="evidence" value="ECO:0007669"/>
    <property type="project" value="TreeGrafter"/>
</dbReference>
<dbReference type="GO" id="GO:0016616">
    <property type="term" value="F:oxidoreductase activity, acting on the CH-OH group of donors, NAD or NADP as acceptor"/>
    <property type="evidence" value="ECO:0007669"/>
    <property type="project" value="TreeGrafter"/>
</dbReference>
<dbReference type="AlphaFoldDB" id="A0A0B2X761"/>
<dbReference type="FunFam" id="3.40.50.720:FF:000084">
    <property type="entry name" value="Short-chain dehydrogenase reductase"/>
    <property type="match status" value="1"/>
</dbReference>
<dbReference type="PRINTS" id="PR00081">
    <property type="entry name" value="GDHRDH"/>
</dbReference>
<evidence type="ECO:0000256" key="3">
    <source>
        <dbReference type="ARBA" id="ARBA00022857"/>
    </source>
</evidence>
<comment type="similarity">
    <text evidence="1 5">Belongs to the short-chain dehydrogenases/reductases (SDR) family.</text>
</comment>
<dbReference type="InterPro" id="IPR036291">
    <property type="entry name" value="NAD(P)-bd_dom_sf"/>
</dbReference>
<reference evidence="6 7" key="1">
    <citation type="journal article" date="2014" name="Proc. Natl. Acad. Sci. U.S.A.">
        <title>Trajectory and genomic determinants of fungal-pathogen speciation and host adaptation.</title>
        <authorList>
            <person name="Hu X."/>
            <person name="Xiao G."/>
            <person name="Zheng P."/>
            <person name="Shang Y."/>
            <person name="Su Y."/>
            <person name="Zhang X."/>
            <person name="Liu X."/>
            <person name="Zhan S."/>
            <person name="St Leger R.J."/>
            <person name="Wang C."/>
        </authorList>
    </citation>
    <scope>NUCLEOTIDE SEQUENCE [LARGE SCALE GENOMIC DNA]</scope>
    <source>
        <strain evidence="6 7">ARSEF 1941</strain>
    </source>
</reference>
<dbReference type="PANTHER" id="PTHR42760">
    <property type="entry name" value="SHORT-CHAIN DEHYDROGENASES/REDUCTASES FAMILY MEMBER"/>
    <property type="match status" value="1"/>
</dbReference>
<evidence type="ECO:0000256" key="2">
    <source>
        <dbReference type="ARBA" id="ARBA00015194"/>
    </source>
</evidence>
<evidence type="ECO:0000256" key="4">
    <source>
        <dbReference type="ARBA" id="ARBA00046017"/>
    </source>
</evidence>
<dbReference type="Proteomes" id="UP000030816">
    <property type="component" value="Unassembled WGS sequence"/>
</dbReference>
<dbReference type="PRINTS" id="PR00080">
    <property type="entry name" value="SDRFAMILY"/>
</dbReference>
<dbReference type="HOGENOM" id="CLU_010194_1_0_1"/>
<dbReference type="GeneID" id="63734761"/>
<gene>
    <name evidence="6" type="ORF">MAM_00306</name>
</gene>
<evidence type="ECO:0000313" key="6">
    <source>
        <dbReference type="EMBL" id="KHO01305.1"/>
    </source>
</evidence>